<evidence type="ECO:0000259" key="1">
    <source>
        <dbReference type="Pfam" id="PF24626"/>
    </source>
</evidence>
<protein>
    <recommendedName>
        <fullName evidence="1">Tf2-1-like SH3-like domain-containing protein</fullName>
    </recommendedName>
</protein>
<dbReference type="SUPFAM" id="SSF54160">
    <property type="entry name" value="Chromo domain-like"/>
    <property type="match status" value="1"/>
</dbReference>
<dbReference type="EMBL" id="OZ034819">
    <property type="protein sequence ID" value="CAL1393343.1"/>
    <property type="molecule type" value="Genomic_DNA"/>
</dbReference>
<dbReference type="PANTHER" id="PTHR46148">
    <property type="entry name" value="CHROMO DOMAIN-CONTAINING PROTEIN"/>
    <property type="match status" value="1"/>
</dbReference>
<organism evidence="2 3">
    <name type="scientific">Linum trigynum</name>
    <dbReference type="NCBI Taxonomy" id="586398"/>
    <lineage>
        <taxon>Eukaryota</taxon>
        <taxon>Viridiplantae</taxon>
        <taxon>Streptophyta</taxon>
        <taxon>Embryophyta</taxon>
        <taxon>Tracheophyta</taxon>
        <taxon>Spermatophyta</taxon>
        <taxon>Magnoliopsida</taxon>
        <taxon>eudicotyledons</taxon>
        <taxon>Gunneridae</taxon>
        <taxon>Pentapetalae</taxon>
        <taxon>rosids</taxon>
        <taxon>fabids</taxon>
        <taxon>Malpighiales</taxon>
        <taxon>Linaceae</taxon>
        <taxon>Linum</taxon>
    </lineage>
</organism>
<sequence>MKQLVDGTRREEEFEVGDLVLLLLHLYRQTSVFRCSYQKLAARYFGPYMVIEKVNPVAYRLHLPAEAAIHATFHVFLLKWYRGSANQEETTAPPMFVDGDLELEPLEVLDTKWVRRGGRLRETSLVRWRHGSPEDATWEDTETSHQTYPTFDIEDHVVSEGGRDDRNSVEGGSVE</sequence>
<dbReference type="Proteomes" id="UP001497516">
    <property type="component" value="Chromosome 6"/>
</dbReference>
<name>A0AAV2F5U5_9ROSI</name>
<proteinExistence type="predicted"/>
<dbReference type="AlphaFoldDB" id="A0AAV2F5U5"/>
<dbReference type="Pfam" id="PF24626">
    <property type="entry name" value="SH3_Tf2-1"/>
    <property type="match status" value="1"/>
</dbReference>
<evidence type="ECO:0000313" key="2">
    <source>
        <dbReference type="EMBL" id="CAL1393343.1"/>
    </source>
</evidence>
<dbReference type="InterPro" id="IPR056924">
    <property type="entry name" value="SH3_Tf2-1"/>
</dbReference>
<dbReference type="PANTHER" id="PTHR46148:SF52">
    <property type="entry name" value="OS04G0603800 PROTEIN"/>
    <property type="match status" value="1"/>
</dbReference>
<dbReference type="InterPro" id="IPR016197">
    <property type="entry name" value="Chromo-like_dom_sf"/>
</dbReference>
<evidence type="ECO:0000313" key="3">
    <source>
        <dbReference type="Proteomes" id="UP001497516"/>
    </source>
</evidence>
<feature type="domain" description="Tf2-1-like SH3-like" evidence="1">
    <location>
        <begin position="17"/>
        <end position="82"/>
    </location>
</feature>
<keyword evidence="3" id="KW-1185">Reference proteome</keyword>
<gene>
    <name evidence="2" type="ORF">LTRI10_LOCUS33927</name>
</gene>
<reference evidence="2 3" key="1">
    <citation type="submission" date="2024-04" db="EMBL/GenBank/DDBJ databases">
        <authorList>
            <person name="Fracassetti M."/>
        </authorList>
    </citation>
    <scope>NUCLEOTIDE SEQUENCE [LARGE SCALE GENOMIC DNA]</scope>
</reference>
<accession>A0AAV2F5U5</accession>